<gene>
    <name evidence="2" type="ORF">J0895_22780</name>
</gene>
<keyword evidence="3" id="KW-1185">Reference proteome</keyword>
<dbReference type="Proteomes" id="UP000664844">
    <property type="component" value="Unassembled WGS sequence"/>
</dbReference>
<organism evidence="2 3">
    <name type="scientific">Phormidium pseudopriestleyi FRX01</name>
    <dbReference type="NCBI Taxonomy" id="1759528"/>
    <lineage>
        <taxon>Bacteria</taxon>
        <taxon>Bacillati</taxon>
        <taxon>Cyanobacteriota</taxon>
        <taxon>Cyanophyceae</taxon>
        <taxon>Oscillatoriophycideae</taxon>
        <taxon>Oscillatoriales</taxon>
        <taxon>Oscillatoriaceae</taxon>
        <taxon>Phormidium</taxon>
    </lineage>
</organism>
<dbReference type="InterPro" id="IPR054589">
    <property type="entry name" value="NCH4"/>
</dbReference>
<name>A0ABS3FXQ9_9CYAN</name>
<evidence type="ECO:0000313" key="3">
    <source>
        <dbReference type="Proteomes" id="UP000664844"/>
    </source>
</evidence>
<proteinExistence type="predicted"/>
<sequence>MRETIRRQLQDLTGKAEPISDELLANLLKHRRILVILDHISEMSEATRQQIQLESLDINALVITSRLEEPLNRTTQCRIKPLRIAGNRLSSFMEAYLTQRGKRGLFTDKEFFNACIQLSDMVGTRDITVLLAKLYAEQLISAKEGYQSADLPENIPDLMLSYLNELNRDVTEDKLADRTLHQDAKAIAWECLKERYRPASAHIKDAIAALPAPDADQRLHYLESKLRLLQTVGVAKENLRFALDPVAEYLAGLYLVDLYKTDSQQWQDFFKTADAQSGAPDAIKGFLLAVRDCYLAKIPGAKDSDFVPKEIGDRTMTQSALPQAVAQPVSP</sequence>
<protein>
    <recommendedName>
        <fullName evidence="1">NACHT C-terminal Helical domain-containing protein</fullName>
    </recommendedName>
</protein>
<dbReference type="Pfam" id="PF22731">
    <property type="entry name" value="NCH4"/>
    <property type="match status" value="1"/>
</dbReference>
<accession>A0ABS3FXQ9</accession>
<reference evidence="2 3" key="1">
    <citation type="submission" date="2021-03" db="EMBL/GenBank/DDBJ databases">
        <title>Metabolic Capacity of the Antarctic Cyanobacterium Phormidium pseudopriestleyi that Sustains Oxygenic Photosynthesis in the Presence of Hydrogen Sulfide.</title>
        <authorList>
            <person name="Lumian J.E."/>
            <person name="Jungblut A.D."/>
            <person name="Dillon M.L."/>
            <person name="Hawes I."/>
            <person name="Doran P.T."/>
            <person name="Mackey T.J."/>
            <person name="Dick G.J."/>
            <person name="Grettenberger C.L."/>
            <person name="Sumner D.Y."/>
        </authorList>
    </citation>
    <scope>NUCLEOTIDE SEQUENCE [LARGE SCALE GENOMIC DNA]</scope>
    <source>
        <strain evidence="2 3">FRX01</strain>
    </source>
</reference>
<evidence type="ECO:0000259" key="1">
    <source>
        <dbReference type="Pfam" id="PF22731"/>
    </source>
</evidence>
<dbReference type="EMBL" id="JAFLQW010000598">
    <property type="protein sequence ID" value="MBO0351853.1"/>
    <property type="molecule type" value="Genomic_DNA"/>
</dbReference>
<dbReference type="RefSeq" id="WP_207090283.1">
    <property type="nucleotide sequence ID" value="NZ_JAFLQW010000598.1"/>
</dbReference>
<evidence type="ECO:0000313" key="2">
    <source>
        <dbReference type="EMBL" id="MBO0351853.1"/>
    </source>
</evidence>
<feature type="domain" description="NACHT C-terminal Helical" evidence="1">
    <location>
        <begin position="276"/>
        <end position="315"/>
    </location>
</feature>
<comment type="caution">
    <text evidence="2">The sequence shown here is derived from an EMBL/GenBank/DDBJ whole genome shotgun (WGS) entry which is preliminary data.</text>
</comment>